<comment type="caution">
    <text evidence="1">The sequence shown here is derived from an EMBL/GenBank/DDBJ whole genome shotgun (WGS) entry which is preliminary data.</text>
</comment>
<reference evidence="1 2" key="1">
    <citation type="submission" date="2024-03" db="EMBL/GenBank/DDBJ databases">
        <title>Draft genome sequence of Klenkia sp. LSe6-5.</title>
        <authorList>
            <person name="Duangmal K."/>
            <person name="Chantavorakit T."/>
        </authorList>
    </citation>
    <scope>NUCLEOTIDE SEQUENCE [LARGE SCALE GENOMIC DNA]</scope>
    <source>
        <strain evidence="1 2">LSe6-5</strain>
    </source>
</reference>
<gene>
    <name evidence="1" type="ORF">TEK04_14055</name>
</gene>
<dbReference type="Proteomes" id="UP001361570">
    <property type="component" value="Unassembled WGS sequence"/>
</dbReference>
<evidence type="ECO:0008006" key="3">
    <source>
        <dbReference type="Google" id="ProtNLM"/>
    </source>
</evidence>
<name>A0ABU8DW46_9ACTN</name>
<protein>
    <recommendedName>
        <fullName evidence="3">GGDEF domain-containing protein, diguanylate cyclase (C-di-GMP synthetase) or its enzymatically inactive variants</fullName>
    </recommendedName>
</protein>
<keyword evidence="2" id="KW-1185">Reference proteome</keyword>
<dbReference type="EMBL" id="JBAPLU010000014">
    <property type="protein sequence ID" value="MEI4272848.1"/>
    <property type="molecule type" value="Genomic_DNA"/>
</dbReference>
<evidence type="ECO:0000313" key="1">
    <source>
        <dbReference type="EMBL" id="MEI4272848.1"/>
    </source>
</evidence>
<accession>A0ABU8DW46</accession>
<organism evidence="1 2">
    <name type="scientific">Klenkia sesuvii</name>
    <dbReference type="NCBI Taxonomy" id="3103137"/>
    <lineage>
        <taxon>Bacteria</taxon>
        <taxon>Bacillati</taxon>
        <taxon>Actinomycetota</taxon>
        <taxon>Actinomycetes</taxon>
        <taxon>Geodermatophilales</taxon>
        <taxon>Geodermatophilaceae</taxon>
        <taxon>Klenkia</taxon>
    </lineage>
</organism>
<sequence>MTVLDHPSTAPPGAGPLAAALALAGPLGALLVLSLAEPTPAATTAVRTALQRETRAEDWVGALADGDELAVVLAVPPADLDAVVDRLLSVAERVGGAAAGGVCTAVAGRCAEELLVRARAGLRVAWACGGSRVVRHP</sequence>
<proteinExistence type="predicted"/>
<evidence type="ECO:0000313" key="2">
    <source>
        <dbReference type="Proteomes" id="UP001361570"/>
    </source>
</evidence>
<dbReference type="RefSeq" id="WP_336404973.1">
    <property type="nucleotide sequence ID" value="NZ_JBAPLU010000014.1"/>
</dbReference>